<dbReference type="RefSeq" id="WP_191865624.1">
    <property type="nucleotide sequence ID" value="NZ_BMZC01000003.1"/>
</dbReference>
<sequence>MKSANEWLKIGRVYTPSSEYDWATTHASVPIAELIEGDLFRIYFSTRDAKHRSVTTSVVMNINSPNAIIEQPSTIVLSPGALGEFDDSGAMGSWITHHEGNKYFYYIGWNLGSSVPFRNSIGLSINSNKEGFKRYSPGPIVDRTPFEPHFCASCCVLKNANKWRMWYLSCTEWFMQSNGKPEHRYHIKYAESKDGINWDRQGVIAIDYLDQNEIAISRPSVIFDKGIWKMWFSYRSVDLSYRIGYAQSYDGIHWDRAKGPVLEVSNDGWDSEMVAYPYVFQHKGQRYMLYNGNDYGRTGFGLAQEVSS</sequence>
<gene>
    <name evidence="1" type="ORF">GCM10011274_13110</name>
</gene>
<reference evidence="1" key="2">
    <citation type="submission" date="2020-09" db="EMBL/GenBank/DDBJ databases">
        <authorList>
            <person name="Sun Q."/>
            <person name="Kim S."/>
        </authorList>
    </citation>
    <scope>NUCLEOTIDE SEQUENCE</scope>
    <source>
        <strain evidence="1">KCTC 32337</strain>
    </source>
</reference>
<dbReference type="SUPFAM" id="SSF75005">
    <property type="entry name" value="Arabinanase/levansucrase/invertase"/>
    <property type="match status" value="1"/>
</dbReference>
<reference evidence="1" key="1">
    <citation type="journal article" date="2014" name="Int. J. Syst. Evol. Microbiol.">
        <title>Complete genome sequence of Corynebacterium casei LMG S-19264T (=DSM 44701T), isolated from a smear-ripened cheese.</title>
        <authorList>
            <consortium name="US DOE Joint Genome Institute (JGI-PGF)"/>
            <person name="Walter F."/>
            <person name="Albersmeier A."/>
            <person name="Kalinowski J."/>
            <person name="Ruckert C."/>
        </authorList>
    </citation>
    <scope>NUCLEOTIDE SEQUENCE</scope>
    <source>
        <strain evidence="1">KCTC 32337</strain>
    </source>
</reference>
<dbReference type="Proteomes" id="UP000622604">
    <property type="component" value="Unassembled WGS sequence"/>
</dbReference>
<dbReference type="PANTHER" id="PTHR35279">
    <property type="match status" value="1"/>
</dbReference>
<protein>
    <recommendedName>
        <fullName evidence="3">Glycosyl hydrolase family 32 N-terminal domain-containing protein</fullName>
    </recommendedName>
</protein>
<accession>A0A8H9I822</accession>
<dbReference type="AlphaFoldDB" id="A0A8H9I822"/>
<evidence type="ECO:0008006" key="3">
    <source>
        <dbReference type="Google" id="ProtNLM"/>
    </source>
</evidence>
<organism evidence="1 2">
    <name type="scientific">Paraglaciecola chathamensis</name>
    <dbReference type="NCBI Taxonomy" id="368405"/>
    <lineage>
        <taxon>Bacteria</taxon>
        <taxon>Pseudomonadati</taxon>
        <taxon>Pseudomonadota</taxon>
        <taxon>Gammaproteobacteria</taxon>
        <taxon>Alteromonadales</taxon>
        <taxon>Alteromonadaceae</taxon>
        <taxon>Paraglaciecola</taxon>
    </lineage>
</organism>
<proteinExistence type="predicted"/>
<comment type="caution">
    <text evidence="1">The sequence shown here is derived from an EMBL/GenBank/DDBJ whole genome shotgun (WGS) entry which is preliminary data.</text>
</comment>
<dbReference type="PANTHER" id="PTHR35279:SF1">
    <property type="entry name" value="ARABINANASE_LEVANSUCRASE_INVERTASE"/>
    <property type="match status" value="1"/>
</dbReference>
<dbReference type="Gene3D" id="2.115.10.20">
    <property type="entry name" value="Glycosyl hydrolase domain, family 43"/>
    <property type="match status" value="2"/>
</dbReference>
<dbReference type="EMBL" id="BMZC01000003">
    <property type="protein sequence ID" value="GGZ56411.1"/>
    <property type="molecule type" value="Genomic_DNA"/>
</dbReference>
<dbReference type="InterPro" id="IPR023296">
    <property type="entry name" value="Glyco_hydro_beta-prop_sf"/>
</dbReference>
<name>A0A8H9I822_9ALTE</name>
<evidence type="ECO:0000313" key="2">
    <source>
        <dbReference type="Proteomes" id="UP000622604"/>
    </source>
</evidence>
<evidence type="ECO:0000313" key="1">
    <source>
        <dbReference type="EMBL" id="GGZ56411.1"/>
    </source>
</evidence>